<dbReference type="PROSITE" id="PS51782">
    <property type="entry name" value="LYSM"/>
    <property type="match status" value="1"/>
</dbReference>
<organism evidence="4 6">
    <name type="scientific">Nelumbo nucifera</name>
    <name type="common">Sacred lotus</name>
    <dbReference type="NCBI Taxonomy" id="4432"/>
    <lineage>
        <taxon>Eukaryota</taxon>
        <taxon>Viridiplantae</taxon>
        <taxon>Streptophyta</taxon>
        <taxon>Embryophyta</taxon>
        <taxon>Tracheophyta</taxon>
        <taxon>Spermatophyta</taxon>
        <taxon>Magnoliopsida</taxon>
        <taxon>Proteales</taxon>
        <taxon>Nelumbonaceae</taxon>
        <taxon>Nelumbo</taxon>
    </lineage>
</organism>
<dbReference type="InterPro" id="IPR036779">
    <property type="entry name" value="LysM_dom_sf"/>
</dbReference>
<feature type="domain" description="C2 NT-type" evidence="3">
    <location>
        <begin position="95"/>
        <end position="243"/>
    </location>
</feature>
<dbReference type="Gene3D" id="3.10.350.10">
    <property type="entry name" value="LysM domain"/>
    <property type="match status" value="1"/>
</dbReference>
<feature type="compositionally biased region" description="Basic and acidic residues" evidence="1">
    <location>
        <begin position="411"/>
        <end position="425"/>
    </location>
</feature>
<dbReference type="Proteomes" id="UP000189703">
    <property type="component" value="Unplaced"/>
</dbReference>
<dbReference type="InterPro" id="IPR018392">
    <property type="entry name" value="LysM"/>
</dbReference>
<dbReference type="Pfam" id="PF21745">
    <property type="entry name" value="PMI1_PMIR1-2_C"/>
    <property type="match status" value="1"/>
</dbReference>
<dbReference type="GeneID" id="104609370"/>
<dbReference type="InterPro" id="IPR019448">
    <property type="entry name" value="NT-C2"/>
</dbReference>
<feature type="region of interest" description="Disordered" evidence="1">
    <location>
        <begin position="341"/>
        <end position="363"/>
    </location>
</feature>
<dbReference type="SUPFAM" id="SSF54106">
    <property type="entry name" value="LysM domain"/>
    <property type="match status" value="1"/>
</dbReference>
<dbReference type="Pfam" id="PF01476">
    <property type="entry name" value="LysM"/>
    <property type="match status" value="1"/>
</dbReference>
<dbReference type="PANTHER" id="PTHR33414">
    <property type="entry name" value="PROTEIN PLASTID MOVEMENT IMPAIRED 1-RELATED 1"/>
    <property type="match status" value="1"/>
</dbReference>
<dbReference type="PROSITE" id="PS51840">
    <property type="entry name" value="C2_NT"/>
    <property type="match status" value="1"/>
</dbReference>
<gene>
    <name evidence="5 6" type="primary">LOC104609370</name>
</gene>
<evidence type="ECO:0000259" key="2">
    <source>
        <dbReference type="PROSITE" id="PS51782"/>
    </source>
</evidence>
<dbReference type="OrthoDB" id="2019483at2759"/>
<keyword evidence="4" id="KW-1185">Reference proteome</keyword>
<feature type="domain" description="LysM" evidence="2">
    <location>
        <begin position="1100"/>
        <end position="1148"/>
    </location>
</feature>
<reference evidence="5 6" key="1">
    <citation type="submission" date="2025-04" db="UniProtKB">
        <authorList>
            <consortium name="RefSeq"/>
        </authorList>
    </citation>
    <scope>IDENTIFICATION</scope>
</reference>
<dbReference type="OMA" id="KSFWNWP"/>
<evidence type="ECO:0000259" key="3">
    <source>
        <dbReference type="PROSITE" id="PS51840"/>
    </source>
</evidence>
<accession>A0A1U8B074</accession>
<dbReference type="RefSeq" id="XP_010273971.1">
    <property type="nucleotide sequence ID" value="XM_010275669.2"/>
</dbReference>
<dbReference type="eggNOG" id="ENOG502QW28">
    <property type="taxonomic scope" value="Eukaryota"/>
</dbReference>
<dbReference type="Pfam" id="PF10358">
    <property type="entry name" value="NT-C2"/>
    <property type="match status" value="1"/>
</dbReference>
<evidence type="ECO:0000313" key="6">
    <source>
        <dbReference type="RefSeq" id="XP_010273971.1"/>
    </source>
</evidence>
<dbReference type="SMART" id="SM00257">
    <property type="entry name" value="LysM"/>
    <property type="match status" value="1"/>
</dbReference>
<evidence type="ECO:0000313" key="5">
    <source>
        <dbReference type="RefSeq" id="XP_010273970.1"/>
    </source>
</evidence>
<dbReference type="RefSeq" id="XP_010273970.1">
    <property type="nucleotide sequence ID" value="XM_010275668.2"/>
</dbReference>
<evidence type="ECO:0000313" key="4">
    <source>
        <dbReference type="Proteomes" id="UP000189703"/>
    </source>
</evidence>
<dbReference type="CDD" id="cd00118">
    <property type="entry name" value="LysM"/>
    <property type="match status" value="1"/>
</dbReference>
<evidence type="ECO:0000256" key="1">
    <source>
        <dbReference type="SAM" id="MobiDB-lite"/>
    </source>
</evidence>
<name>A0A1U8B074_NELNU</name>
<protein>
    <submittedName>
        <fullName evidence="5 6">Protein PLASTID MOVEMENT IMPAIRED 1-RELATED 1</fullName>
    </submittedName>
</protein>
<dbReference type="PANTHER" id="PTHR33414:SF1">
    <property type="entry name" value="PROTEIN PLASTID MOVEMENT IMPAIRED 1-RELATED 1"/>
    <property type="match status" value="1"/>
</dbReference>
<dbReference type="InterPro" id="IPR048972">
    <property type="entry name" value="PMI1_PMIR1-2_C"/>
</dbReference>
<feature type="region of interest" description="Disordered" evidence="1">
    <location>
        <begin position="402"/>
        <end position="433"/>
    </location>
</feature>
<dbReference type="STRING" id="4432.A0A1U8B074"/>
<dbReference type="InterPro" id="IPR039614">
    <property type="entry name" value="PMI1-like"/>
</dbReference>
<proteinExistence type="predicted"/>
<dbReference type="AlphaFoldDB" id="A0A1U8B074"/>
<dbReference type="KEGG" id="nnu:104609370"/>
<sequence length="1149" mass="126991">MMAKFEPGKKNCGDPGSGRLLHELEVLSKALYLDKNPPNGMVSVSGGRSKSAGKTHASDIKLKTRFLKEDLSHKYMDSSQKDKKSLWGWKALKALSHIRSRRFNCCFSLQVHSIEGLPPNFNGVSLCVRWKRKEGELQTRSARVLEGTAEFEEILTYCCPVYGSRNGPHHSAKYEAKHFLLYASVDGSPNLDLGKHRIDLTRLLPLTLEELEEEKSSGKWTTSFKLSGKAKGAALNVSFGFLVIGDGRVESTGNRNAPQPLNLKQNRLSATKPVIDLDLWDSKGLHRRAGSLPSRSVEDAKILHEVLPTSRSELSTAVSLLYQKPDESKFSSLLDSRPKFKVSSEKVEPLKPNSDSPSECARGDCENLCEDPEFAVVEKGIEISEKKEVKLECSTEEAVGDSSVETIKVSDINKGDEMSPEEDSKTNPQDEAYGNYRKELLVNDFDSKENNICTKESVMEELEQAFHNLSLLESEVLDSPRTKCESPEQADYTEAKLNYKASKMGKSLSLDDATASVASEFLSMLGIDHSPFGLSSDSDPESPRERLLRQFEKDTLAGGNYIFDFDCGKESGFGYDALTGPGWGEFSEGFQRTSVVQDAESEHHWETKAMENKTRVKMLEDLETEALMREWGLNEKIFQSSPPDNSGGFGSPIHLPPEELLELPPLAEGLGPFVQTKDGGFLRSMNPSLFKNAKNGGSLIMQVSSPVVVPAEMGSGIMEILQRLASVGIEKLSMQANKLMPLEDITGKTIHQVAWETAPCLEASERQVLLQHETMVGQDTSGGRKKCKTRHRSNILNSSSLRGEIGSEYVSLEDLAPLAMDKIEALSIEGLRIQSGMSDEDAPSNISPQSIGEISALEGKRANTNGCLGLEGAAGLQLLDIKDCEDDVDGLMGLSITLDEWMRLDAGLVDDEDQISERTSKILAAHHAKCTDLITGAQNGDKIHSKGSGRRYGLLGNNFTVALMVQLRDPLRNYELVGAPMLALIQVERVFVPPKPRIYHMVSEERRNNEEDDEPELLVKEEEIKDKASEKKDEEEGIPQFKITEVHVAGLKTEPDKKKLWGTKTQQQSGSRWLLASGMGKSNKHPFMKSKAVSKSSPQMTTTVQPGDTLWSISSRVHGTGAKWKELAALNPHIRNPNIIFPNETIRLR</sequence>